<gene>
    <name evidence="1" type="ORF">DI526_02725</name>
</gene>
<dbReference type="RefSeq" id="WP_304273803.1">
    <property type="nucleotide sequence ID" value="NZ_QFQZ01000005.1"/>
</dbReference>
<reference evidence="1 2" key="1">
    <citation type="submission" date="2017-08" db="EMBL/GenBank/DDBJ databases">
        <title>Infants hospitalized years apart are colonized by the same room-sourced microbial strains.</title>
        <authorList>
            <person name="Brooks B."/>
            <person name="Olm M.R."/>
            <person name="Firek B.A."/>
            <person name="Baker R."/>
            <person name="Thomas B.C."/>
            <person name="Morowitz M.J."/>
            <person name="Banfield J.F."/>
        </authorList>
    </citation>
    <scope>NUCLEOTIDE SEQUENCE [LARGE SCALE GENOMIC DNA]</scope>
    <source>
        <strain evidence="1">S2_003_000_R2_4</strain>
    </source>
</reference>
<proteinExistence type="predicted"/>
<dbReference type="EMBL" id="QFQZ01000005">
    <property type="protein sequence ID" value="PZR36635.1"/>
    <property type="molecule type" value="Genomic_DNA"/>
</dbReference>
<sequence>MSVEPEFRKMVTGFANGETDAVLLHIDTAKLLTVEEWELLKSAGAGVVVVNKQLPENDD</sequence>
<name>A0A2W5VMQ9_9CAUL</name>
<accession>A0A2W5VMQ9</accession>
<evidence type="ECO:0000313" key="1">
    <source>
        <dbReference type="EMBL" id="PZR36635.1"/>
    </source>
</evidence>
<protein>
    <submittedName>
        <fullName evidence="1">Uncharacterized protein</fullName>
    </submittedName>
</protein>
<evidence type="ECO:0000313" key="2">
    <source>
        <dbReference type="Proteomes" id="UP000249393"/>
    </source>
</evidence>
<organism evidence="1 2">
    <name type="scientific">Caulobacter segnis</name>
    <dbReference type="NCBI Taxonomy" id="88688"/>
    <lineage>
        <taxon>Bacteria</taxon>
        <taxon>Pseudomonadati</taxon>
        <taxon>Pseudomonadota</taxon>
        <taxon>Alphaproteobacteria</taxon>
        <taxon>Caulobacterales</taxon>
        <taxon>Caulobacteraceae</taxon>
        <taxon>Caulobacter</taxon>
    </lineage>
</organism>
<dbReference type="Proteomes" id="UP000249393">
    <property type="component" value="Unassembled WGS sequence"/>
</dbReference>
<comment type="caution">
    <text evidence="1">The sequence shown here is derived from an EMBL/GenBank/DDBJ whole genome shotgun (WGS) entry which is preliminary data.</text>
</comment>
<dbReference type="AlphaFoldDB" id="A0A2W5VMQ9"/>